<feature type="region of interest" description="Disordered" evidence="1">
    <location>
        <begin position="182"/>
        <end position="201"/>
    </location>
</feature>
<feature type="compositionally biased region" description="Low complexity" evidence="1">
    <location>
        <begin position="596"/>
        <end position="621"/>
    </location>
</feature>
<reference evidence="2" key="1">
    <citation type="submission" date="2023-03" db="EMBL/GenBank/DDBJ databases">
        <title>Massive genome expansion in bonnet fungi (Mycena s.s.) driven by repeated elements and novel gene families across ecological guilds.</title>
        <authorList>
            <consortium name="Lawrence Berkeley National Laboratory"/>
            <person name="Harder C.B."/>
            <person name="Miyauchi S."/>
            <person name="Viragh M."/>
            <person name="Kuo A."/>
            <person name="Thoen E."/>
            <person name="Andreopoulos B."/>
            <person name="Lu D."/>
            <person name="Skrede I."/>
            <person name="Drula E."/>
            <person name="Henrissat B."/>
            <person name="Morin E."/>
            <person name="Kohler A."/>
            <person name="Barry K."/>
            <person name="LaButti K."/>
            <person name="Morin E."/>
            <person name="Salamov A."/>
            <person name="Lipzen A."/>
            <person name="Mereny Z."/>
            <person name="Hegedus B."/>
            <person name="Baldrian P."/>
            <person name="Stursova M."/>
            <person name="Weitz H."/>
            <person name="Taylor A."/>
            <person name="Grigoriev I.V."/>
            <person name="Nagy L.G."/>
            <person name="Martin F."/>
            <person name="Kauserud H."/>
        </authorList>
    </citation>
    <scope>NUCLEOTIDE SEQUENCE</scope>
    <source>
        <strain evidence="2">CBHHK200</strain>
    </source>
</reference>
<keyword evidence="3" id="KW-1185">Reference proteome</keyword>
<protein>
    <submittedName>
        <fullName evidence="2">Uncharacterized protein</fullName>
    </submittedName>
</protein>
<feature type="compositionally biased region" description="Basic and acidic residues" evidence="1">
    <location>
        <begin position="558"/>
        <end position="570"/>
    </location>
</feature>
<proteinExistence type="predicted"/>
<evidence type="ECO:0000313" key="3">
    <source>
        <dbReference type="Proteomes" id="UP001218188"/>
    </source>
</evidence>
<accession>A0AAD6WWS1</accession>
<dbReference type="EMBL" id="JARJCM010000123">
    <property type="protein sequence ID" value="KAJ7027545.1"/>
    <property type="molecule type" value="Genomic_DNA"/>
</dbReference>
<feature type="compositionally biased region" description="Low complexity" evidence="1">
    <location>
        <begin position="512"/>
        <end position="526"/>
    </location>
</feature>
<evidence type="ECO:0000256" key="1">
    <source>
        <dbReference type="SAM" id="MobiDB-lite"/>
    </source>
</evidence>
<evidence type="ECO:0000313" key="2">
    <source>
        <dbReference type="EMBL" id="KAJ7027545.1"/>
    </source>
</evidence>
<feature type="compositionally biased region" description="Low complexity" evidence="1">
    <location>
        <begin position="267"/>
        <end position="279"/>
    </location>
</feature>
<dbReference type="AlphaFoldDB" id="A0AAD6WWS1"/>
<gene>
    <name evidence="2" type="ORF">C8F04DRAFT_1189510</name>
</gene>
<feature type="compositionally biased region" description="Polar residues" evidence="1">
    <location>
        <begin position="186"/>
        <end position="199"/>
    </location>
</feature>
<comment type="caution">
    <text evidence="2">The sequence shown here is derived from an EMBL/GenBank/DDBJ whole genome shotgun (WGS) entry which is preliminary data.</text>
</comment>
<organism evidence="2 3">
    <name type="scientific">Mycena alexandri</name>
    <dbReference type="NCBI Taxonomy" id="1745969"/>
    <lineage>
        <taxon>Eukaryota</taxon>
        <taxon>Fungi</taxon>
        <taxon>Dikarya</taxon>
        <taxon>Basidiomycota</taxon>
        <taxon>Agaricomycotina</taxon>
        <taxon>Agaricomycetes</taxon>
        <taxon>Agaricomycetidae</taxon>
        <taxon>Agaricales</taxon>
        <taxon>Marasmiineae</taxon>
        <taxon>Mycenaceae</taxon>
        <taxon>Mycena</taxon>
    </lineage>
</organism>
<feature type="compositionally biased region" description="Low complexity" evidence="1">
    <location>
        <begin position="313"/>
        <end position="344"/>
    </location>
</feature>
<name>A0AAD6WWS1_9AGAR</name>
<sequence length="627" mass="67759">MSFSDLLPQNFLLMIENSSALAAFWSDLRDCYLPRLIEQLSGSHPAHLNNIFISESRPNPNEFRSSIAKHCSSLEAGLSEFQFNYNPDNRLSVTQIQNGIKFLSSVPDTQSRHVILVAATTPVEFVNGYPTYDPWNELAKMLTKALISLQLKWQQHTEEPLWLPKYSTALIFRVSAPKYPDPLDSGQMSAETRAEQSTRAPRALRDVIPADIYTTKSLDDMSSESPSLVSQLQQVHGLTKKKVYGAKPVRVPFILDSERVRERYRNAPSQSPSSLPLAPETSAPPSLTRGRRSRANLKADRSFSARPGRPVDPHQSQWQQQQPMSSPEGDSPYSSSSLSSPSSPVAQILPLQSHQFGLGSSGADPALNSRVPEDLDLSWASGAQADPAHSQLYMPGFIPGNEDAYFPDPQAASFHTDTQSFHGMPMTPPGMSGASTSSRFPMPPLGSPAYLPHAPSADYAAVDFQSNLFTRHPRAAVGAADPGGYPFPSLSSSSIVALPTHAHTHMMPIHAPAPSRSSAAFPSLPAHADDSDHLVSAPALRRVPSILPPIAAPAPQQEYERPRGRVDRPAHSVTPNAAPASLKSEMQQSMPPPHASAPRRATSTTSSSAHASSTSSASSSSLTGWAG</sequence>
<feature type="region of interest" description="Disordered" evidence="1">
    <location>
        <begin position="264"/>
        <end position="344"/>
    </location>
</feature>
<feature type="region of interest" description="Disordered" evidence="1">
    <location>
        <begin position="547"/>
        <end position="627"/>
    </location>
</feature>
<feature type="region of interest" description="Disordered" evidence="1">
    <location>
        <begin position="509"/>
        <end position="531"/>
    </location>
</feature>
<dbReference type="Proteomes" id="UP001218188">
    <property type="component" value="Unassembled WGS sequence"/>
</dbReference>